<evidence type="ECO:0000256" key="2">
    <source>
        <dbReference type="ARBA" id="ARBA00022448"/>
    </source>
</evidence>
<dbReference type="NCBIfam" id="NF045468">
    <property type="entry name" value="Opp5A_nikA"/>
    <property type="match status" value="1"/>
</dbReference>
<dbReference type="Proteomes" id="UP001527202">
    <property type="component" value="Unassembled WGS sequence"/>
</dbReference>
<dbReference type="Gene3D" id="3.10.105.10">
    <property type="entry name" value="Dipeptide-binding Protein, Domain 3"/>
    <property type="match status" value="1"/>
</dbReference>
<dbReference type="GeneID" id="95376961"/>
<dbReference type="InterPro" id="IPR039424">
    <property type="entry name" value="SBP_5"/>
</dbReference>
<dbReference type="GO" id="GO:0042597">
    <property type="term" value="C:periplasmic space"/>
    <property type="evidence" value="ECO:0007669"/>
    <property type="project" value="UniProtKB-ARBA"/>
</dbReference>
<dbReference type="InterPro" id="IPR030678">
    <property type="entry name" value="Peptide/Ni-bd"/>
</dbReference>
<evidence type="ECO:0000256" key="1">
    <source>
        <dbReference type="ARBA" id="ARBA00005695"/>
    </source>
</evidence>
<dbReference type="OrthoDB" id="9796817at2"/>
<dbReference type="GO" id="GO:0043190">
    <property type="term" value="C:ATP-binding cassette (ABC) transporter complex"/>
    <property type="evidence" value="ECO:0007669"/>
    <property type="project" value="InterPro"/>
</dbReference>
<keyword evidence="8" id="KW-1185">Reference proteome</keyword>
<dbReference type="PIRSF" id="PIRSF002741">
    <property type="entry name" value="MppA"/>
    <property type="match status" value="1"/>
</dbReference>
<dbReference type="GO" id="GO:1904680">
    <property type="term" value="F:peptide transmembrane transporter activity"/>
    <property type="evidence" value="ECO:0007669"/>
    <property type="project" value="TreeGrafter"/>
</dbReference>
<evidence type="ECO:0000313" key="7">
    <source>
        <dbReference type="Proteomes" id="UP000288943"/>
    </source>
</evidence>
<keyword evidence="2" id="KW-0813">Transport</keyword>
<evidence type="ECO:0000256" key="3">
    <source>
        <dbReference type="ARBA" id="ARBA00022729"/>
    </source>
</evidence>
<dbReference type="PROSITE" id="PS51257">
    <property type="entry name" value="PROKAR_LIPOPROTEIN"/>
    <property type="match status" value="1"/>
</dbReference>
<dbReference type="KEGG" id="pchi:PC41400_19385"/>
<dbReference type="InterPro" id="IPR000914">
    <property type="entry name" value="SBP_5_dom"/>
</dbReference>
<dbReference type="Pfam" id="PF00496">
    <property type="entry name" value="SBP_bac_5"/>
    <property type="match status" value="1"/>
</dbReference>
<dbReference type="Gene3D" id="3.40.190.10">
    <property type="entry name" value="Periplasmic binding protein-like II"/>
    <property type="match status" value="1"/>
</dbReference>
<dbReference type="CDD" id="cd08490">
    <property type="entry name" value="PBP2_NikA_DppA_OppA_like_3"/>
    <property type="match status" value="1"/>
</dbReference>
<sequence>MYDSVKRKGGTQRRLSAISAIIVLCAVLMLTGCNPAAPLREGQPSETGDTAQRETGKKLTIVHSLPSDTLDPHNTWVPLRAGVSETLVRLDEKMQVVPWLATKWETKDFRIWSFTLRDGIFFHDGTKLDAAAVKASFERGIADSSALSASLKVESIEANGQELIFKTKEPFPAFPAELVHPTASVISTAAEKAMGKEAFNKSPVGTGPFKVASFIPGKEVALVRNAEYWDGKAKLSEVKYQFNSDANVRTLALQSKQAGIVYHLAPEALAAIRQDGQLSIQSVTSLRTHYFTYNPKSATVQDIRVRQAIDKLIDRDAIVKDVMLGHALPANGPFNSTLPFGRKGGYQKLDPQGALELLESAGYKKNAKGKLEKDGKPLTLKLIAFSGINPELPLIPQLLQSEAAKAGIELKIDSVEYPDVYIKDHNDWDLSTSSYLTSPRGDGGSFLNSAYVPGESYNPAGVEVEKLAPLLKTLNETGEVEKRNMLTQQAVEVIMEAIPHSYIIYPNILVGINKGISGWKPGAEEFYIVTNKLDVN</sequence>
<keyword evidence="3" id="KW-0732">Signal</keyword>
<evidence type="ECO:0000313" key="6">
    <source>
        <dbReference type="EMBL" id="QAV19708.1"/>
    </source>
</evidence>
<gene>
    <name evidence="5" type="ORF">M5X16_14545</name>
    <name evidence="6" type="ORF">PC41400_19385</name>
</gene>
<dbReference type="AlphaFoldDB" id="A0A410WZ48"/>
<evidence type="ECO:0000313" key="5">
    <source>
        <dbReference type="EMBL" id="MCY9596993.1"/>
    </source>
</evidence>
<reference evidence="6 7" key="1">
    <citation type="submission" date="2018-01" db="EMBL/GenBank/DDBJ databases">
        <title>The whole genome sequencing and assembly of Paenibacillus chitinolyticus KCCM 41400 strain.</title>
        <authorList>
            <person name="Kim J.-Y."/>
            <person name="Park M.-K."/>
            <person name="Lee Y.-J."/>
            <person name="Yi H."/>
            <person name="Bahn Y.-S."/>
            <person name="Kim J.F."/>
            <person name="Lee D.-W."/>
        </authorList>
    </citation>
    <scope>NUCLEOTIDE SEQUENCE [LARGE SCALE GENOMIC DNA]</scope>
    <source>
        <strain evidence="6 7">KCCM 41400</strain>
    </source>
</reference>
<dbReference type="PANTHER" id="PTHR30290:SF9">
    <property type="entry name" value="OLIGOPEPTIDE-BINDING PROTEIN APPA"/>
    <property type="match status" value="1"/>
</dbReference>
<proteinExistence type="inferred from homology"/>
<dbReference type="PANTHER" id="PTHR30290">
    <property type="entry name" value="PERIPLASMIC BINDING COMPONENT OF ABC TRANSPORTER"/>
    <property type="match status" value="1"/>
</dbReference>
<accession>A0A410WZ48</accession>
<protein>
    <submittedName>
        <fullName evidence="6">ABC transporter substrate-binding protein</fullName>
    </submittedName>
</protein>
<dbReference type="EMBL" id="JAMDMJ010000015">
    <property type="protein sequence ID" value="MCY9596993.1"/>
    <property type="molecule type" value="Genomic_DNA"/>
</dbReference>
<dbReference type="GO" id="GO:0015833">
    <property type="term" value="P:peptide transport"/>
    <property type="evidence" value="ECO:0007669"/>
    <property type="project" value="TreeGrafter"/>
</dbReference>
<dbReference type="InterPro" id="IPR050035">
    <property type="entry name" value="NikA"/>
</dbReference>
<dbReference type="EMBL" id="CP026520">
    <property type="protein sequence ID" value="QAV19708.1"/>
    <property type="molecule type" value="Genomic_DNA"/>
</dbReference>
<evidence type="ECO:0000313" key="8">
    <source>
        <dbReference type="Proteomes" id="UP001527202"/>
    </source>
</evidence>
<evidence type="ECO:0000259" key="4">
    <source>
        <dbReference type="Pfam" id="PF00496"/>
    </source>
</evidence>
<name>A0A410WZ48_9BACL</name>
<feature type="domain" description="Solute-binding protein family 5" evidence="4">
    <location>
        <begin position="95"/>
        <end position="455"/>
    </location>
</feature>
<reference evidence="5 8" key="2">
    <citation type="submission" date="2022-05" db="EMBL/GenBank/DDBJ databases">
        <title>Genome Sequencing of Bee-Associated Microbes.</title>
        <authorList>
            <person name="Dunlap C."/>
        </authorList>
    </citation>
    <scope>NUCLEOTIDE SEQUENCE [LARGE SCALE GENOMIC DNA]</scope>
    <source>
        <strain evidence="5 8">NRRL B-23120</strain>
    </source>
</reference>
<dbReference type="RefSeq" id="WP_042227029.1">
    <property type="nucleotide sequence ID" value="NZ_CP026520.1"/>
</dbReference>
<dbReference type="SUPFAM" id="SSF53850">
    <property type="entry name" value="Periplasmic binding protein-like II"/>
    <property type="match status" value="1"/>
</dbReference>
<organism evidence="6 7">
    <name type="scientific">Paenibacillus chitinolyticus</name>
    <dbReference type="NCBI Taxonomy" id="79263"/>
    <lineage>
        <taxon>Bacteria</taxon>
        <taxon>Bacillati</taxon>
        <taxon>Bacillota</taxon>
        <taxon>Bacilli</taxon>
        <taxon>Bacillales</taxon>
        <taxon>Paenibacillaceae</taxon>
        <taxon>Paenibacillus</taxon>
    </lineage>
</organism>
<comment type="similarity">
    <text evidence="1">Belongs to the bacterial solute-binding protein 5 family.</text>
</comment>
<dbReference type="Proteomes" id="UP000288943">
    <property type="component" value="Chromosome"/>
</dbReference>